<comment type="caution">
    <text evidence="14">The sequence shown here is derived from an EMBL/GenBank/DDBJ whole genome shotgun (WGS) entry which is preliminary data.</text>
</comment>
<dbReference type="InterPro" id="IPR017730">
    <property type="entry name" value="Chaperonin_ClpB"/>
</dbReference>
<dbReference type="Gene3D" id="1.10.1780.10">
    <property type="entry name" value="Clp, N-terminal domain"/>
    <property type="match status" value="1"/>
</dbReference>
<dbReference type="InterPro" id="IPR003593">
    <property type="entry name" value="AAA+_ATPase"/>
</dbReference>
<dbReference type="GO" id="GO:0005737">
    <property type="term" value="C:cytoplasm"/>
    <property type="evidence" value="ECO:0007669"/>
    <property type="project" value="UniProtKB-SubCell"/>
</dbReference>
<evidence type="ECO:0000259" key="12">
    <source>
        <dbReference type="PROSITE" id="PS51903"/>
    </source>
</evidence>
<comment type="subunit">
    <text evidence="11">Homohexamer; The oligomerization is ATP-dependent.</text>
</comment>
<dbReference type="Gene3D" id="1.10.8.60">
    <property type="match status" value="1"/>
</dbReference>
<dbReference type="SMART" id="SM00382">
    <property type="entry name" value="AAA"/>
    <property type="match status" value="2"/>
</dbReference>
<dbReference type="FunFam" id="3.40.50.300:FF:000010">
    <property type="entry name" value="Chaperone clpB 1, putative"/>
    <property type="match status" value="1"/>
</dbReference>
<dbReference type="Proteomes" id="UP001151081">
    <property type="component" value="Unassembled WGS sequence"/>
</dbReference>
<evidence type="ECO:0000256" key="6">
    <source>
        <dbReference type="ARBA" id="ARBA00023054"/>
    </source>
</evidence>
<organism evidence="14 15">
    <name type="scientific">Polyangium jinanense</name>
    <dbReference type="NCBI Taxonomy" id="2829994"/>
    <lineage>
        <taxon>Bacteria</taxon>
        <taxon>Pseudomonadati</taxon>
        <taxon>Myxococcota</taxon>
        <taxon>Polyangia</taxon>
        <taxon>Polyangiales</taxon>
        <taxon>Polyangiaceae</taxon>
        <taxon>Polyangium</taxon>
    </lineage>
</organism>
<dbReference type="NCBIfam" id="TIGR03346">
    <property type="entry name" value="chaperone_ClpB"/>
    <property type="match status" value="1"/>
</dbReference>
<dbReference type="CDD" id="cd00009">
    <property type="entry name" value="AAA"/>
    <property type="match status" value="1"/>
</dbReference>
<dbReference type="InterPro" id="IPR028299">
    <property type="entry name" value="ClpA/B_CS2"/>
</dbReference>
<dbReference type="FunFam" id="3.40.50.300:FF:000025">
    <property type="entry name" value="ATP-dependent Clp protease subunit"/>
    <property type="match status" value="1"/>
</dbReference>
<dbReference type="GO" id="GO:0042026">
    <property type="term" value="P:protein refolding"/>
    <property type="evidence" value="ECO:0007669"/>
    <property type="project" value="UniProtKB-UniRule"/>
</dbReference>
<evidence type="ECO:0000256" key="4">
    <source>
        <dbReference type="ARBA" id="ARBA00022741"/>
    </source>
</evidence>
<dbReference type="FunFam" id="1.10.8.60:FF:000017">
    <property type="entry name" value="ATP-dependent chaperone ClpB"/>
    <property type="match status" value="1"/>
</dbReference>
<keyword evidence="7 10" id="KW-0143">Chaperone</keyword>
<evidence type="ECO:0000256" key="8">
    <source>
        <dbReference type="ARBA" id="ARBA00026057"/>
    </source>
</evidence>
<dbReference type="GO" id="GO:0005524">
    <property type="term" value="F:ATP binding"/>
    <property type="evidence" value="ECO:0007669"/>
    <property type="project" value="UniProtKB-UniRule"/>
</dbReference>
<comment type="subcellular location">
    <subcellularLocation>
        <location evidence="11">Cytoplasm</location>
    </subcellularLocation>
</comment>
<dbReference type="EMBL" id="JAGTJJ010000008">
    <property type="protein sequence ID" value="MDC3982504.1"/>
    <property type="molecule type" value="Genomic_DNA"/>
</dbReference>
<evidence type="ECO:0000313" key="15">
    <source>
        <dbReference type="Proteomes" id="UP001151081"/>
    </source>
</evidence>
<evidence type="ECO:0000256" key="7">
    <source>
        <dbReference type="ARBA" id="ARBA00023186"/>
    </source>
</evidence>
<dbReference type="EMBL" id="JAGTJJ010000002">
    <property type="protein sequence ID" value="MDC3979851.1"/>
    <property type="molecule type" value="Genomic_DNA"/>
</dbReference>
<dbReference type="FunFam" id="3.40.50.300:FF:000120">
    <property type="entry name" value="ATP-dependent chaperone ClpB"/>
    <property type="match status" value="1"/>
</dbReference>
<keyword evidence="11" id="KW-0346">Stress response</keyword>
<dbReference type="Pfam" id="PF10431">
    <property type="entry name" value="ClpB_D2-small"/>
    <property type="match status" value="1"/>
</dbReference>
<dbReference type="GO" id="GO:0034605">
    <property type="term" value="P:cellular response to heat"/>
    <property type="evidence" value="ECO:0007669"/>
    <property type="project" value="TreeGrafter"/>
</dbReference>
<dbReference type="InterPro" id="IPR004176">
    <property type="entry name" value="Clp_R_N"/>
</dbReference>
<dbReference type="InterPro" id="IPR001270">
    <property type="entry name" value="ClpA/B"/>
</dbReference>
<sequence length="869" mass="97574">MRIDRMTTKAQEAVRAAVDLASRRGNPELYPEHLLRAIVAQEDGIGAPLLEKAGVDPGRVLQALDAKIDSYPRVSGGAEPSLSRRALGLMQKAEDEMKSLKDDFISTEHLVLAALKSDKDTSQLLERVGLNYDKLLAALTQVRGNQRVTDRDPEGKFQALEKYTRDLTDLARRGKIDPVIGRDEEIRRVIQVLSRRSKNNPVLIGEPGVGKTAIVEGIAQRIVAGDVPESLKDKKLAALDLAAMVAGSKFRGEFEDRLKAVLKEIENAQGRIILFIDELHTLVGAGAAEGAMDAANMLKPALARGELRCIGATTLDEYRKRIEKDAALERRFQPVFVGEPSVEDTIAILRGLKERYEIHHGIRIQDAALVAAAMLSHRYITERFLPDKAIDLVDEAASRIRMEIESLPTPIDNVERQLVKLGMEEQALQREQDKASKARLEDVKREMAELQAKRDTMRAQWMREKELLSEIKKTKESIEQLRLEEEREKRRGDLGKAAEIHYGKIPEVEKKLEGLREALAKLQEKGSYLKEEVTDEDIAAIVSKWTGIPVSKMLESEMQKLLRLEDELRRRVVGQDHALVSVANAIRRSRAGLGEEKRPIGSFMFLGPTGVGKTELARALAEFLFDDEKAMVRIDMSEYGERHTVARLIGAPPGYVGYEEGGQLTEPVRRRPYTVVLFDEIEKAHPDVWNVLLQVLDDGRLTDGQGHTVDFKNTILILTSNLGTPAAMAVEEREGLDPRDKAELVRRVVLEEVRKHFRPEFLNRLDDIVVFRRLERSEVEKVLDIQLAQFEKRLAKRGISMTVAPPAKAFLIEQGWDPQYGARPLKRAIQRYIEDELAKRLLAGEFKSGDTVAIGRSGDGLTFTKVTYN</sequence>
<dbReference type="SUPFAM" id="SSF81923">
    <property type="entry name" value="Double Clp-N motif"/>
    <property type="match status" value="1"/>
</dbReference>
<comment type="subunit">
    <text evidence="8">Homohexamer. The oligomerization is ATP-dependent.</text>
</comment>
<dbReference type="InterPro" id="IPR019489">
    <property type="entry name" value="Clp_ATPase_C"/>
</dbReference>
<dbReference type="InterPro" id="IPR050130">
    <property type="entry name" value="ClpA_ClpB"/>
</dbReference>
<evidence type="ECO:0000313" key="14">
    <source>
        <dbReference type="EMBL" id="MDC3982504.1"/>
    </source>
</evidence>
<keyword evidence="5 10" id="KW-0067">ATP-binding</keyword>
<protein>
    <recommendedName>
        <fullName evidence="2 11">Chaperone protein ClpB</fullName>
    </recommendedName>
</protein>
<keyword evidence="3 9" id="KW-0677">Repeat</keyword>
<dbReference type="GO" id="GO:0016887">
    <property type="term" value="F:ATP hydrolysis activity"/>
    <property type="evidence" value="ECO:0007669"/>
    <property type="project" value="InterPro"/>
</dbReference>
<dbReference type="PROSITE" id="PS00870">
    <property type="entry name" value="CLPAB_1"/>
    <property type="match status" value="1"/>
</dbReference>
<evidence type="ECO:0000256" key="10">
    <source>
        <dbReference type="RuleBase" id="RU004432"/>
    </source>
</evidence>
<dbReference type="PRINTS" id="PR00300">
    <property type="entry name" value="CLPPROTEASEA"/>
</dbReference>
<proteinExistence type="inferred from homology"/>
<dbReference type="InterPro" id="IPR027417">
    <property type="entry name" value="P-loop_NTPase"/>
</dbReference>
<dbReference type="SMART" id="SM01086">
    <property type="entry name" value="ClpB_D2-small"/>
    <property type="match status" value="1"/>
</dbReference>
<evidence type="ECO:0000256" key="2">
    <source>
        <dbReference type="ARBA" id="ARBA00017574"/>
    </source>
</evidence>
<keyword evidence="11" id="KW-0963">Cytoplasm</keyword>
<comment type="function">
    <text evidence="11">Part of a stress-induced multi-chaperone system, it is involved in the recovery of the cell from heat-induced damage, in cooperation with DnaK, DnaJ and GrpE.</text>
</comment>
<accession>A0A9X4ARW9</accession>
<keyword evidence="6 11" id="KW-0175">Coiled coil</keyword>
<feature type="coiled-coil region" evidence="11">
    <location>
        <begin position="83"/>
        <end position="110"/>
    </location>
</feature>
<dbReference type="Pfam" id="PF00004">
    <property type="entry name" value="AAA"/>
    <property type="match status" value="1"/>
</dbReference>
<keyword evidence="15" id="KW-1185">Reference proteome</keyword>
<evidence type="ECO:0000256" key="5">
    <source>
        <dbReference type="ARBA" id="ARBA00022840"/>
    </source>
</evidence>
<dbReference type="PANTHER" id="PTHR11638:SF18">
    <property type="entry name" value="HEAT SHOCK PROTEIN 104"/>
    <property type="match status" value="1"/>
</dbReference>
<dbReference type="PROSITE" id="PS51903">
    <property type="entry name" value="CLP_R"/>
    <property type="match status" value="1"/>
</dbReference>
<dbReference type="Gene3D" id="3.40.50.300">
    <property type="entry name" value="P-loop containing nucleotide triphosphate hydrolases"/>
    <property type="match status" value="3"/>
</dbReference>
<keyword evidence="4 10" id="KW-0547">Nucleotide-binding</keyword>
<feature type="domain" description="Clp R" evidence="12">
    <location>
        <begin position="3"/>
        <end position="145"/>
    </location>
</feature>
<dbReference type="SUPFAM" id="SSF52540">
    <property type="entry name" value="P-loop containing nucleoside triphosphate hydrolases"/>
    <property type="match status" value="2"/>
</dbReference>
<evidence type="ECO:0000256" key="9">
    <source>
        <dbReference type="PROSITE-ProRule" id="PRU01251"/>
    </source>
</evidence>
<reference evidence="14 15" key="1">
    <citation type="submission" date="2021-04" db="EMBL/GenBank/DDBJ databases">
        <title>Genome analysis of Polyangium sp.</title>
        <authorList>
            <person name="Li Y."/>
            <person name="Wang J."/>
        </authorList>
    </citation>
    <scope>NUCLEOTIDE SEQUENCE [LARGE SCALE GENOMIC DNA]</scope>
    <source>
        <strain evidence="14 15">SDU14</strain>
    </source>
</reference>
<evidence type="ECO:0000256" key="3">
    <source>
        <dbReference type="ARBA" id="ARBA00022737"/>
    </source>
</evidence>
<dbReference type="Pfam" id="PF02861">
    <property type="entry name" value="Clp_N"/>
    <property type="match status" value="1"/>
</dbReference>
<evidence type="ECO:0000313" key="13">
    <source>
        <dbReference type="EMBL" id="MDC3979851.1"/>
    </source>
</evidence>
<name>A0A9X4ARW9_9BACT</name>
<comment type="similarity">
    <text evidence="1 10">Belongs to the ClpA/ClpB family.</text>
</comment>
<dbReference type="InterPro" id="IPR036628">
    <property type="entry name" value="Clp_N_dom_sf"/>
</dbReference>
<gene>
    <name evidence="11 14" type="primary">clpB</name>
    <name evidence="13" type="ORF">KEG57_05025</name>
    <name evidence="14" type="ORF">KEG57_18460</name>
</gene>
<dbReference type="InterPro" id="IPR003959">
    <property type="entry name" value="ATPase_AAA_core"/>
</dbReference>
<dbReference type="RefSeq" id="WP_272458212.1">
    <property type="nucleotide sequence ID" value="NZ_JAGTJJ010000002.1"/>
</dbReference>
<dbReference type="PANTHER" id="PTHR11638">
    <property type="entry name" value="ATP-DEPENDENT CLP PROTEASE"/>
    <property type="match status" value="1"/>
</dbReference>
<dbReference type="AlphaFoldDB" id="A0A9X4ARW9"/>
<dbReference type="PROSITE" id="PS00871">
    <property type="entry name" value="CLPAB_2"/>
    <property type="match status" value="1"/>
</dbReference>
<feature type="coiled-coil region" evidence="11">
    <location>
        <begin position="411"/>
        <end position="571"/>
    </location>
</feature>
<dbReference type="CDD" id="cd19499">
    <property type="entry name" value="RecA-like_ClpB_Hsp104-like"/>
    <property type="match status" value="1"/>
</dbReference>
<dbReference type="Pfam" id="PF07724">
    <property type="entry name" value="AAA_2"/>
    <property type="match status" value="1"/>
</dbReference>
<dbReference type="Pfam" id="PF17871">
    <property type="entry name" value="AAA_lid_9"/>
    <property type="match status" value="1"/>
</dbReference>
<dbReference type="InterPro" id="IPR018368">
    <property type="entry name" value="ClpA/B_CS1"/>
</dbReference>
<evidence type="ECO:0000256" key="1">
    <source>
        <dbReference type="ARBA" id="ARBA00008675"/>
    </source>
</evidence>
<dbReference type="InterPro" id="IPR041546">
    <property type="entry name" value="ClpA/ClpB_AAA_lid"/>
</dbReference>
<evidence type="ECO:0000256" key="11">
    <source>
        <dbReference type="RuleBase" id="RU362034"/>
    </source>
</evidence>